<proteinExistence type="predicted"/>
<accession>A0ABR3D116</accession>
<reference evidence="1 2" key="1">
    <citation type="submission" date="2023-09" db="EMBL/GenBank/DDBJ databases">
        <title>Multi-omics analysis of a traditional fermented food reveals byproduct-associated fungal strains for waste-to-food upcycling.</title>
        <authorList>
            <consortium name="Lawrence Berkeley National Laboratory"/>
            <person name="Rekdal V.M."/>
            <person name="Villalobos-Escobedo J.M."/>
            <person name="Rodriguez-Valeron N."/>
            <person name="Garcia M.O."/>
            <person name="Vasquez D.P."/>
            <person name="Damayanti I."/>
            <person name="Sorensen P.M."/>
            <person name="Baidoo E.E."/>
            <person name="De Carvalho A.C."/>
            <person name="Riley R."/>
            <person name="Lipzen A."/>
            <person name="He G."/>
            <person name="Yan M."/>
            <person name="Haridas S."/>
            <person name="Daum C."/>
            <person name="Yoshinaga Y."/>
            <person name="Ng V."/>
            <person name="Grigoriev I.V."/>
            <person name="Munk R."/>
            <person name="Nuraida L."/>
            <person name="Wijaya C.H."/>
            <person name="Morales P.-C."/>
            <person name="Keasling J.D."/>
        </authorList>
    </citation>
    <scope>NUCLEOTIDE SEQUENCE [LARGE SCALE GENOMIC DNA]</scope>
    <source>
        <strain evidence="1 2">FGSC 2613</strain>
    </source>
</reference>
<comment type="caution">
    <text evidence="1">The sequence shown here is derived from an EMBL/GenBank/DDBJ whole genome shotgun (WGS) entry which is preliminary data.</text>
</comment>
<name>A0ABR3D116_NEUIN</name>
<dbReference type="Proteomes" id="UP001451303">
    <property type="component" value="Unassembled WGS sequence"/>
</dbReference>
<organism evidence="1 2">
    <name type="scientific">Neurospora intermedia</name>
    <dbReference type="NCBI Taxonomy" id="5142"/>
    <lineage>
        <taxon>Eukaryota</taxon>
        <taxon>Fungi</taxon>
        <taxon>Dikarya</taxon>
        <taxon>Ascomycota</taxon>
        <taxon>Pezizomycotina</taxon>
        <taxon>Sordariomycetes</taxon>
        <taxon>Sordariomycetidae</taxon>
        <taxon>Sordariales</taxon>
        <taxon>Sordariaceae</taxon>
        <taxon>Neurospora</taxon>
    </lineage>
</organism>
<keyword evidence="2" id="KW-1185">Reference proteome</keyword>
<evidence type="ECO:0000313" key="1">
    <source>
        <dbReference type="EMBL" id="KAL0465351.1"/>
    </source>
</evidence>
<sequence>MAQGCQHCTTDTCHRYFTVFDDGVVKVRTGTQHHAMPCIRLRNHLSSGNKQPMGRFQDIPI</sequence>
<protein>
    <submittedName>
        <fullName evidence="1">Uncharacterized protein</fullName>
    </submittedName>
</protein>
<evidence type="ECO:0000313" key="2">
    <source>
        <dbReference type="Proteomes" id="UP001451303"/>
    </source>
</evidence>
<gene>
    <name evidence="1" type="ORF">QR685DRAFT_453198</name>
</gene>
<dbReference type="EMBL" id="JAVLET010000017">
    <property type="protein sequence ID" value="KAL0465351.1"/>
    <property type="molecule type" value="Genomic_DNA"/>
</dbReference>